<feature type="region of interest" description="Disordered" evidence="2">
    <location>
        <begin position="307"/>
        <end position="339"/>
    </location>
</feature>
<evidence type="ECO:0000256" key="1">
    <source>
        <dbReference type="ARBA" id="ARBA00022837"/>
    </source>
</evidence>
<feature type="domain" description="EH" evidence="3">
    <location>
        <begin position="55"/>
        <end position="144"/>
    </location>
</feature>
<dbReference type="SUPFAM" id="SSF47473">
    <property type="entry name" value="EF-hand"/>
    <property type="match status" value="1"/>
</dbReference>
<feature type="compositionally biased region" description="Pro residues" evidence="2">
    <location>
        <begin position="309"/>
        <end position="330"/>
    </location>
</feature>
<dbReference type="GO" id="GO:0005886">
    <property type="term" value="C:plasma membrane"/>
    <property type="evidence" value="ECO:0007669"/>
    <property type="project" value="TreeGrafter"/>
</dbReference>
<evidence type="ECO:0000256" key="2">
    <source>
        <dbReference type="SAM" id="MobiDB-lite"/>
    </source>
</evidence>
<dbReference type="PANTHER" id="PTHR11216">
    <property type="entry name" value="EH DOMAIN"/>
    <property type="match status" value="1"/>
</dbReference>
<dbReference type="PANTHER" id="PTHR11216:SF174">
    <property type="entry name" value="GH06923P"/>
    <property type="match status" value="1"/>
</dbReference>
<dbReference type="InterPro" id="IPR011992">
    <property type="entry name" value="EF-hand-dom_pair"/>
</dbReference>
<evidence type="ECO:0000313" key="5">
    <source>
        <dbReference type="EMBL" id="JAP60913.1"/>
    </source>
</evidence>
<name>A0A0V0J5H3_SCHSO</name>
<organism evidence="5">
    <name type="scientific">Schistocephalus solidus</name>
    <name type="common">Tapeworm</name>
    <dbReference type="NCBI Taxonomy" id="70667"/>
    <lineage>
        <taxon>Eukaryota</taxon>
        <taxon>Metazoa</taxon>
        <taxon>Spiralia</taxon>
        <taxon>Lophotrochozoa</taxon>
        <taxon>Platyhelminthes</taxon>
        <taxon>Cestoda</taxon>
        <taxon>Eucestoda</taxon>
        <taxon>Diphyllobothriidea</taxon>
        <taxon>Diphyllobothriidae</taxon>
        <taxon>Schistocephalus</taxon>
    </lineage>
</organism>
<protein>
    <submittedName>
        <fullName evidence="5">RalBP1-associated Eps domain-containing protein 2</fullName>
    </submittedName>
</protein>
<dbReference type="InterPro" id="IPR018247">
    <property type="entry name" value="EF_Hand_1_Ca_BS"/>
</dbReference>
<dbReference type="GO" id="GO:0005737">
    <property type="term" value="C:cytoplasm"/>
    <property type="evidence" value="ECO:0007669"/>
    <property type="project" value="TreeGrafter"/>
</dbReference>
<dbReference type="EMBL" id="GEEE01002312">
    <property type="protein sequence ID" value="JAP60913.1"/>
    <property type="molecule type" value="Transcribed_RNA"/>
</dbReference>
<dbReference type="CDD" id="cd00052">
    <property type="entry name" value="EH"/>
    <property type="match status" value="1"/>
</dbReference>
<dbReference type="GO" id="GO:0005509">
    <property type="term" value="F:calcium ion binding"/>
    <property type="evidence" value="ECO:0007669"/>
    <property type="project" value="InterPro"/>
</dbReference>
<reference evidence="5" key="1">
    <citation type="submission" date="2016-01" db="EMBL/GenBank/DDBJ databases">
        <title>Reference transcriptome for the parasite Schistocephalus solidus: insights into the molecular evolution of parasitism.</title>
        <authorList>
            <person name="Hebert F.O."/>
            <person name="Grambauer S."/>
            <person name="Barber I."/>
            <person name="Landry C.R."/>
            <person name="Aubin-Horth N."/>
        </authorList>
    </citation>
    <scope>NUCLEOTIDE SEQUENCE</scope>
</reference>
<dbReference type="AlphaFoldDB" id="A0A0V0J5H3"/>
<gene>
    <name evidence="5" type="primary">REPS2</name>
    <name evidence="5" type="ORF">TR145917</name>
</gene>
<proteinExistence type="predicted"/>
<dbReference type="PROSITE" id="PS50031">
    <property type="entry name" value="EH"/>
    <property type="match status" value="1"/>
</dbReference>
<sequence>LKCRRWKRATSVDYSCHCPLAHCLMAIGFVHRASMKSSSVPRPEVTDLWAIAPDQKAYYLSQFLRLQPDPSGHLSGLQAKAFFELSKLPIHDLSTIWELSDVDCDGKLTLSEFCVAMHLVVLRRNNVLLPKQLPQTLQREATSNALSAVNLPRRSSPDQPAPPSPPGRRDHPACSIPDGPESVLEPPRVVPRLVLSEHHSLDSAPPTGLDCPDSDSLAVRQRRWSASSQSDVVSLTENAVPSFDGRLAPNAQLHHPIPIRAGAALASFHSPPSIRRFNAVQPLNLPSRTLTGVPSNSAVSATAIFEHAAPPPAPPPQPAPPPRPPTPPPRARTIGATGGRPFIGPAMNASAVSLPDPPTDDTPHSPLQADPLSLRNQQLSALVGNLQAECDQVLASNNELTLELVLLQQRRIALEILLERLTPLEA</sequence>
<dbReference type="PROSITE" id="PS00018">
    <property type="entry name" value="EF_HAND_1"/>
    <property type="match status" value="1"/>
</dbReference>
<feature type="region of interest" description="Disordered" evidence="2">
    <location>
        <begin position="147"/>
        <end position="185"/>
    </location>
</feature>
<dbReference type="InterPro" id="IPR000261">
    <property type="entry name" value="EH_dom"/>
</dbReference>
<feature type="non-terminal residue" evidence="5">
    <location>
        <position position="1"/>
    </location>
</feature>
<dbReference type="Pfam" id="PF12763">
    <property type="entry name" value="EH"/>
    <property type="match status" value="1"/>
</dbReference>
<dbReference type="SMART" id="SM00027">
    <property type="entry name" value="EH"/>
    <property type="match status" value="1"/>
</dbReference>
<keyword evidence="1" id="KW-0106">Calcium</keyword>
<dbReference type="GO" id="GO:0006897">
    <property type="term" value="P:endocytosis"/>
    <property type="evidence" value="ECO:0007669"/>
    <property type="project" value="TreeGrafter"/>
</dbReference>
<evidence type="ECO:0000259" key="4">
    <source>
        <dbReference type="PROSITE" id="PS50222"/>
    </source>
</evidence>
<dbReference type="PROSITE" id="PS50222">
    <property type="entry name" value="EF_HAND_2"/>
    <property type="match status" value="1"/>
</dbReference>
<evidence type="ECO:0000259" key="3">
    <source>
        <dbReference type="PROSITE" id="PS50031"/>
    </source>
</evidence>
<dbReference type="Gene3D" id="1.10.238.10">
    <property type="entry name" value="EF-hand"/>
    <property type="match status" value="1"/>
</dbReference>
<dbReference type="InterPro" id="IPR002048">
    <property type="entry name" value="EF_hand_dom"/>
</dbReference>
<feature type="domain" description="EF-hand" evidence="4">
    <location>
        <begin position="88"/>
        <end position="123"/>
    </location>
</feature>
<accession>A0A0V0J5H3</accession>
<dbReference type="GO" id="GO:0016197">
    <property type="term" value="P:endosomal transport"/>
    <property type="evidence" value="ECO:0007669"/>
    <property type="project" value="TreeGrafter"/>
</dbReference>